<evidence type="ECO:0000256" key="2">
    <source>
        <dbReference type="ARBA" id="ARBA00025626"/>
    </source>
</evidence>
<protein>
    <submittedName>
        <fullName evidence="3">CRISPR-associated autoregulator, Csa2 family</fullName>
    </submittedName>
</protein>
<dbReference type="EMBL" id="FXTH01000011">
    <property type="protein sequence ID" value="SMO75146.1"/>
    <property type="molecule type" value="Genomic_DNA"/>
</dbReference>
<dbReference type="InterPro" id="IPR052681">
    <property type="entry name" value="CRISPR-Cas7/Cst2/DevR"/>
</dbReference>
<name>A0A521DTV5_9BACT</name>
<organism evidence="3 4">
    <name type="scientific">Fodinibius sediminis</name>
    <dbReference type="NCBI Taxonomy" id="1214077"/>
    <lineage>
        <taxon>Bacteria</taxon>
        <taxon>Pseudomonadati</taxon>
        <taxon>Balneolota</taxon>
        <taxon>Balneolia</taxon>
        <taxon>Balneolales</taxon>
        <taxon>Balneolaceae</taxon>
        <taxon>Fodinibius</taxon>
    </lineage>
</organism>
<dbReference type="AlphaFoldDB" id="A0A521DTV5"/>
<comment type="function">
    <text evidence="2">CRISPR (clustered regularly interspaced short palindromic repeat) is an adaptive immune system that provides protection against mobile genetic elements (viruses, transposable elements and conjugative plasmids). CRISPR clusters contain spacers, sequences complementary to antecedent mobile elements, and target invading nucleic acids. CRISPR clusters are transcribed and processed into CRISPR RNA (crRNA).</text>
</comment>
<sequence length="341" mass="37341">MDIQKIQNLTLVGRLSINLASLNNEGTEGNATQPRTATIVDEGELYTVPVISGDMLKYWHVKHLCAIAQDRELPLSENNARKNPNPNRLKAELAKHEWVVENIPEAEDWSGKLKNEKKDALEQELYRLVAESCTVTDAHGLLITEVAPSDKSGDNVFKGSVAVSRTSRIQTGFMTGIPRKNATGHYFHAKYVSKRTGIKSRDTSGNEGQNIFTRPATSADFAVVINVDLAGLGFNDAANEYVVDEDEQAKRKKAVLDALSYTLMNQPGANSSQQFPHIMGFEGAITTSTNRSPAPSASPIKEDYLDTLEGLVNNINKMNEDKSASFDKIGSVEEAVAFLSN</sequence>
<evidence type="ECO:0000313" key="3">
    <source>
        <dbReference type="EMBL" id="SMO75146.1"/>
    </source>
</evidence>
<dbReference type="Proteomes" id="UP000317593">
    <property type="component" value="Unassembled WGS sequence"/>
</dbReference>
<dbReference type="OrthoDB" id="9811783at2"/>
<evidence type="ECO:0000256" key="1">
    <source>
        <dbReference type="ARBA" id="ARBA00023118"/>
    </source>
</evidence>
<reference evidence="3 4" key="1">
    <citation type="submission" date="2017-05" db="EMBL/GenBank/DDBJ databases">
        <authorList>
            <person name="Varghese N."/>
            <person name="Submissions S."/>
        </authorList>
    </citation>
    <scope>NUCLEOTIDE SEQUENCE [LARGE SCALE GENOMIC DNA]</scope>
    <source>
        <strain evidence="3 4">DSM 21194</strain>
    </source>
</reference>
<dbReference type="GO" id="GO:0051607">
    <property type="term" value="P:defense response to virus"/>
    <property type="evidence" value="ECO:0007669"/>
    <property type="project" value="UniProtKB-KW"/>
</dbReference>
<proteinExistence type="predicted"/>
<dbReference type="Pfam" id="PF01905">
    <property type="entry name" value="DevR"/>
    <property type="match status" value="1"/>
</dbReference>
<keyword evidence="4" id="KW-1185">Reference proteome</keyword>
<keyword evidence="1" id="KW-0051">Antiviral defense</keyword>
<gene>
    <name evidence="3" type="ORF">SAMN06265218_111140</name>
</gene>
<dbReference type="PANTHER" id="PTHR37459">
    <property type="match status" value="1"/>
</dbReference>
<dbReference type="NCBIfam" id="TIGR01875">
    <property type="entry name" value="cas_MJ0381"/>
    <property type="match status" value="1"/>
</dbReference>
<dbReference type="InterPro" id="IPR010154">
    <property type="entry name" value="CRISPR-assoc_Cas7/Cst2/DevR"/>
</dbReference>
<dbReference type="RefSeq" id="WP_142715044.1">
    <property type="nucleotide sequence ID" value="NZ_FXTH01000011.1"/>
</dbReference>
<evidence type="ECO:0000313" key="4">
    <source>
        <dbReference type="Proteomes" id="UP000317593"/>
    </source>
</evidence>
<accession>A0A521DTV5</accession>
<dbReference type="PANTHER" id="PTHR37459:SF1">
    <property type="entry name" value="CRISPR-ASSOCIATED PROTEIN CAS7_CST2_DEVR"/>
    <property type="match status" value="1"/>
</dbReference>